<dbReference type="GO" id="GO:0030395">
    <property type="term" value="F:lactose binding"/>
    <property type="evidence" value="ECO:0007669"/>
    <property type="project" value="TreeGrafter"/>
</dbReference>
<gene>
    <name evidence="10" type="primary">lacY</name>
    <name evidence="10" type="ORF">NCTC10252_04326</name>
</gene>
<keyword evidence="7 8" id="KW-0472">Membrane</keyword>
<accession>A0A379QUB4</accession>
<dbReference type="InterPro" id="IPR000576">
    <property type="entry name" value="LacY/RafB_perm_fam"/>
</dbReference>
<dbReference type="EMBL" id="UGWP01000004">
    <property type="protein sequence ID" value="SUF58980.1"/>
    <property type="molecule type" value="Genomic_DNA"/>
</dbReference>
<feature type="transmembrane region" description="Helical" evidence="8">
    <location>
        <begin position="255"/>
        <end position="279"/>
    </location>
</feature>
<sequence>MAIQRDTKWNVILWGFFFLFYYYNWSSCFLFLPMWLTRMVGLDKTHIGMVFSSFAVAAICLQPLLGWVTDKLGPKKHLLWLIVILMVLFAPFFIYVYTPLLQSHFAIGLVVGGLYLGFIFHAGYGAVEAFVEKVSRNRGFEYGRPRLFGCFGSAACATISGILYGFDPTWIYWIGSALAILLVVILLVARSGPLPGIEAEQVRQQKVSVLELFKLRRFWYFTLYVLGVACIYDVFDQQFINFFTRFFDHQEQAARAFGYITTAGNLGDAAVMFFIPLLINKYIGSKNALLITGTIMTIRIVGSSFATGPIEVLFLRMLHNFEVPFLLIGIFKYIADVFDTRLSGTIYLVGVMFIKQSAAIVLSTVAGHLYDTIGFHSAYLILGSITAAFTLLSAFLLTSTPRQKTTDACAPVTL</sequence>
<proteinExistence type="predicted"/>
<dbReference type="NCBIfam" id="NF007077">
    <property type="entry name" value="PRK09528.1"/>
    <property type="match status" value="1"/>
</dbReference>
<evidence type="ECO:0000256" key="7">
    <source>
        <dbReference type="ARBA" id="ARBA00023136"/>
    </source>
</evidence>
<evidence type="ECO:0000256" key="4">
    <source>
        <dbReference type="ARBA" id="ARBA00022519"/>
    </source>
</evidence>
<feature type="transmembrane region" description="Helical" evidence="8">
    <location>
        <begin position="313"/>
        <end position="334"/>
    </location>
</feature>
<dbReference type="NCBIfam" id="TIGR00882">
    <property type="entry name" value="2A0105"/>
    <property type="match status" value="1"/>
</dbReference>
<dbReference type="GO" id="GO:0015528">
    <property type="term" value="F:lactose:proton symporter activity"/>
    <property type="evidence" value="ECO:0007669"/>
    <property type="project" value="TreeGrafter"/>
</dbReference>
<evidence type="ECO:0000256" key="2">
    <source>
        <dbReference type="ARBA" id="ARBA00022448"/>
    </source>
</evidence>
<dbReference type="AlphaFoldDB" id="A0A379QUB4"/>
<feature type="transmembrane region" description="Helical" evidence="8">
    <location>
        <begin position="78"/>
        <end position="98"/>
    </location>
</feature>
<evidence type="ECO:0000259" key="9">
    <source>
        <dbReference type="PROSITE" id="PS50850"/>
    </source>
</evidence>
<evidence type="ECO:0000256" key="1">
    <source>
        <dbReference type="ARBA" id="ARBA00004429"/>
    </source>
</evidence>
<feature type="transmembrane region" description="Helical" evidence="8">
    <location>
        <begin position="12"/>
        <end position="35"/>
    </location>
</feature>
<dbReference type="GO" id="GO:0005886">
    <property type="term" value="C:plasma membrane"/>
    <property type="evidence" value="ECO:0007669"/>
    <property type="project" value="UniProtKB-SubCell"/>
</dbReference>
<evidence type="ECO:0000313" key="10">
    <source>
        <dbReference type="EMBL" id="SUF58980.1"/>
    </source>
</evidence>
<feature type="transmembrane region" description="Helical" evidence="8">
    <location>
        <begin position="104"/>
        <end position="127"/>
    </location>
</feature>
<dbReference type="PROSITE" id="PS50850">
    <property type="entry name" value="MFS"/>
    <property type="match status" value="1"/>
</dbReference>
<feature type="transmembrane region" description="Helical" evidence="8">
    <location>
        <begin position="47"/>
        <end position="66"/>
    </location>
</feature>
<dbReference type="InterPro" id="IPR020846">
    <property type="entry name" value="MFS_dom"/>
</dbReference>
<dbReference type="SUPFAM" id="SSF103473">
    <property type="entry name" value="MFS general substrate transporter"/>
    <property type="match status" value="1"/>
</dbReference>
<keyword evidence="2" id="KW-0813">Transport</keyword>
<feature type="transmembrane region" description="Helical" evidence="8">
    <location>
        <begin position="346"/>
        <end position="370"/>
    </location>
</feature>
<feature type="domain" description="Major facilitator superfamily (MFS) profile" evidence="9">
    <location>
        <begin position="1"/>
        <end position="401"/>
    </location>
</feature>
<keyword evidence="3" id="KW-1003">Cell membrane</keyword>
<comment type="subcellular location">
    <subcellularLocation>
        <location evidence="1">Cell inner membrane</location>
        <topology evidence="1">Multi-pass membrane protein</topology>
    </subcellularLocation>
</comment>
<reference evidence="10 11" key="1">
    <citation type="submission" date="2018-06" db="EMBL/GenBank/DDBJ databases">
        <authorList>
            <consortium name="Pathogen Informatics"/>
            <person name="Doyle S."/>
        </authorList>
    </citation>
    <scope>NUCLEOTIDE SEQUENCE [LARGE SCALE GENOMIC DNA]</scope>
    <source>
        <strain evidence="10 11">NCTC10252</strain>
    </source>
</reference>
<dbReference type="PANTHER" id="PTHR23522">
    <property type="entry name" value="BLL5896 PROTEIN"/>
    <property type="match status" value="1"/>
</dbReference>
<feature type="transmembrane region" description="Helical" evidence="8">
    <location>
        <begin position="376"/>
        <end position="397"/>
    </location>
</feature>
<evidence type="ECO:0000256" key="5">
    <source>
        <dbReference type="ARBA" id="ARBA00022692"/>
    </source>
</evidence>
<evidence type="ECO:0000256" key="8">
    <source>
        <dbReference type="SAM" id="Phobius"/>
    </source>
</evidence>
<keyword evidence="5 8" id="KW-0812">Transmembrane</keyword>
<feature type="transmembrane region" description="Helical" evidence="8">
    <location>
        <begin position="170"/>
        <end position="189"/>
    </location>
</feature>
<feature type="transmembrane region" description="Helical" evidence="8">
    <location>
        <begin position="147"/>
        <end position="164"/>
    </location>
</feature>
<evidence type="ECO:0000313" key="11">
    <source>
        <dbReference type="Proteomes" id="UP000254597"/>
    </source>
</evidence>
<evidence type="ECO:0000256" key="3">
    <source>
        <dbReference type="ARBA" id="ARBA00022475"/>
    </source>
</evidence>
<dbReference type="InterPro" id="IPR036259">
    <property type="entry name" value="MFS_trans_sf"/>
</dbReference>
<dbReference type="PRINTS" id="PR00174">
    <property type="entry name" value="LACYSMPORT"/>
</dbReference>
<feature type="transmembrane region" description="Helical" evidence="8">
    <location>
        <begin position="218"/>
        <end position="235"/>
    </location>
</feature>
<keyword evidence="4" id="KW-0997">Cell inner membrane</keyword>
<name>A0A379QUB4_SALER</name>
<feature type="transmembrane region" description="Helical" evidence="8">
    <location>
        <begin position="288"/>
        <end position="307"/>
    </location>
</feature>
<dbReference type="Proteomes" id="UP000254597">
    <property type="component" value="Unassembled WGS sequence"/>
</dbReference>
<dbReference type="PANTHER" id="PTHR23522:SF10">
    <property type="entry name" value="3-PHENYLPROPIONIC ACID TRANSPORTER-RELATED"/>
    <property type="match status" value="1"/>
</dbReference>
<dbReference type="Pfam" id="PF01306">
    <property type="entry name" value="LacY_symp"/>
    <property type="match status" value="1"/>
</dbReference>
<keyword evidence="6 8" id="KW-1133">Transmembrane helix</keyword>
<protein>
    <submittedName>
        <fullName evidence="10">Galactoside permease</fullName>
    </submittedName>
</protein>
<organism evidence="10 11">
    <name type="scientific">Salmonella enterica</name>
    <name type="common">Salmonella choleraesuis</name>
    <dbReference type="NCBI Taxonomy" id="28901"/>
    <lineage>
        <taxon>Bacteria</taxon>
        <taxon>Pseudomonadati</taxon>
        <taxon>Pseudomonadota</taxon>
        <taxon>Gammaproteobacteria</taxon>
        <taxon>Enterobacterales</taxon>
        <taxon>Enterobacteriaceae</taxon>
        <taxon>Salmonella</taxon>
    </lineage>
</organism>
<dbReference type="Gene3D" id="1.20.1250.20">
    <property type="entry name" value="MFS general substrate transporter like domains"/>
    <property type="match status" value="2"/>
</dbReference>
<evidence type="ECO:0000256" key="6">
    <source>
        <dbReference type="ARBA" id="ARBA00022989"/>
    </source>
</evidence>